<comment type="caution">
    <text evidence="2">The sequence shown here is derived from an EMBL/GenBank/DDBJ whole genome shotgun (WGS) entry which is preliminary data.</text>
</comment>
<evidence type="ECO:0000313" key="2">
    <source>
        <dbReference type="EMBL" id="OGG62333.1"/>
    </source>
</evidence>
<keyword evidence="1" id="KW-0472">Membrane</keyword>
<evidence type="ECO:0008006" key="4">
    <source>
        <dbReference type="Google" id="ProtNLM"/>
    </source>
</evidence>
<keyword evidence="1" id="KW-1133">Transmembrane helix</keyword>
<feature type="transmembrane region" description="Helical" evidence="1">
    <location>
        <begin position="21"/>
        <end position="45"/>
    </location>
</feature>
<organism evidence="2 3">
    <name type="scientific">Candidatus Kaiserbacteria bacterium RIFCSPHIGHO2_02_FULL_54_22</name>
    <dbReference type="NCBI Taxonomy" id="1798495"/>
    <lineage>
        <taxon>Bacteria</taxon>
        <taxon>Candidatus Kaiseribacteriota</taxon>
    </lineage>
</organism>
<dbReference type="Proteomes" id="UP000178532">
    <property type="component" value="Unassembled WGS sequence"/>
</dbReference>
<evidence type="ECO:0000313" key="3">
    <source>
        <dbReference type="Proteomes" id="UP000178532"/>
    </source>
</evidence>
<gene>
    <name evidence="2" type="ORF">A3C19_03485</name>
</gene>
<dbReference type="STRING" id="1798495.A3C19_03485"/>
<accession>A0A1F6DLR5</accession>
<keyword evidence="1" id="KW-0812">Transmembrane</keyword>
<evidence type="ECO:0000256" key="1">
    <source>
        <dbReference type="SAM" id="Phobius"/>
    </source>
</evidence>
<dbReference type="AlphaFoldDB" id="A0A1F6DLR5"/>
<dbReference type="EMBL" id="MFLI01000008">
    <property type="protein sequence ID" value="OGG62333.1"/>
    <property type="molecule type" value="Genomic_DNA"/>
</dbReference>
<protein>
    <recommendedName>
        <fullName evidence="4">Fimbrial assembly family protein</fullName>
    </recommendedName>
</protein>
<name>A0A1F6DLR5_9BACT</name>
<reference evidence="2 3" key="1">
    <citation type="journal article" date="2016" name="Nat. Commun.">
        <title>Thousands of microbial genomes shed light on interconnected biogeochemical processes in an aquifer system.</title>
        <authorList>
            <person name="Anantharaman K."/>
            <person name="Brown C.T."/>
            <person name="Hug L.A."/>
            <person name="Sharon I."/>
            <person name="Castelle C.J."/>
            <person name="Probst A.J."/>
            <person name="Thomas B.C."/>
            <person name="Singh A."/>
            <person name="Wilkins M.J."/>
            <person name="Karaoz U."/>
            <person name="Brodie E.L."/>
            <person name="Williams K.H."/>
            <person name="Hubbard S.S."/>
            <person name="Banfield J.F."/>
        </authorList>
    </citation>
    <scope>NUCLEOTIDE SEQUENCE [LARGE SCALE GENOMIC DNA]</scope>
</reference>
<proteinExistence type="predicted"/>
<sequence length="184" mass="19548">MHNELTNLLPPERQRALSRGYLARFITVIVFMGIALILIAAALLLPSYVLLAKNEHTKKDYLANSKSAISSAEEKDLSTRLSVLSTNTAALIALGKAPSASAIVRTMLALPRPGIALSDFSYTSAAGKKPGALVVSGTAKTRDALRSYQTTLQNAPFARSADLPVSAYAKDSDIAFTITITLAL</sequence>